<evidence type="ECO:0000256" key="2">
    <source>
        <dbReference type="ARBA" id="ARBA00009072"/>
    </source>
</evidence>
<protein>
    <recommendedName>
        <fullName evidence="7">Protein DGCR14</fullName>
    </recommendedName>
</protein>
<evidence type="ECO:0000313" key="6">
    <source>
        <dbReference type="Proteomes" id="UP000646827"/>
    </source>
</evidence>
<dbReference type="Proteomes" id="UP000646827">
    <property type="component" value="Unassembled WGS sequence"/>
</dbReference>
<dbReference type="OrthoDB" id="19679at2759"/>
<comment type="caution">
    <text evidence="5">The sequence shown here is derived from an EMBL/GenBank/DDBJ whole genome shotgun (WGS) entry which is preliminary data.</text>
</comment>
<feature type="compositionally biased region" description="Polar residues" evidence="4">
    <location>
        <begin position="374"/>
        <end position="393"/>
    </location>
</feature>
<evidence type="ECO:0008006" key="7">
    <source>
        <dbReference type="Google" id="ProtNLM"/>
    </source>
</evidence>
<dbReference type="AlphaFoldDB" id="A0A8H7VMM2"/>
<name>A0A8H7VMM2_9FUNG</name>
<evidence type="ECO:0000256" key="4">
    <source>
        <dbReference type="SAM" id="MobiDB-lite"/>
    </source>
</evidence>
<evidence type="ECO:0000256" key="1">
    <source>
        <dbReference type="ARBA" id="ARBA00004123"/>
    </source>
</evidence>
<evidence type="ECO:0000313" key="5">
    <source>
        <dbReference type="EMBL" id="KAG2222053.1"/>
    </source>
</evidence>
<keyword evidence="6" id="KW-1185">Reference proteome</keyword>
<feature type="region of interest" description="Disordered" evidence="4">
    <location>
        <begin position="288"/>
        <end position="416"/>
    </location>
</feature>
<accession>A0A8H7VMM2</accession>
<comment type="similarity">
    <text evidence="2">Belongs to the ESS2 family.</text>
</comment>
<dbReference type="PANTHER" id="PTHR12940">
    <property type="entry name" value="ES-2 PROTEIN - RELATED"/>
    <property type="match status" value="1"/>
</dbReference>
<comment type="subcellular location">
    <subcellularLocation>
        <location evidence="1">Nucleus</location>
    </subcellularLocation>
</comment>
<dbReference type="GO" id="GO:0071013">
    <property type="term" value="C:catalytic step 2 spliceosome"/>
    <property type="evidence" value="ECO:0007669"/>
    <property type="project" value="TreeGrafter"/>
</dbReference>
<feature type="compositionally biased region" description="Polar residues" evidence="4">
    <location>
        <begin position="342"/>
        <end position="365"/>
    </location>
</feature>
<reference evidence="5 6" key="1">
    <citation type="submission" date="2020-12" db="EMBL/GenBank/DDBJ databases">
        <title>Metabolic potential, ecology and presence of endohyphal bacteria is reflected in genomic diversity of Mucoromycotina.</title>
        <authorList>
            <person name="Muszewska A."/>
            <person name="Okrasinska A."/>
            <person name="Steczkiewicz K."/>
            <person name="Drgas O."/>
            <person name="Orlowska M."/>
            <person name="Perlinska-Lenart U."/>
            <person name="Aleksandrzak-Piekarczyk T."/>
            <person name="Szatraj K."/>
            <person name="Zielenkiewicz U."/>
            <person name="Pilsyk S."/>
            <person name="Malc E."/>
            <person name="Mieczkowski P."/>
            <person name="Kruszewska J.S."/>
            <person name="Biernat P."/>
            <person name="Pawlowska J."/>
        </authorList>
    </citation>
    <scope>NUCLEOTIDE SEQUENCE [LARGE SCALE GENOMIC DNA]</scope>
    <source>
        <strain evidence="5 6">CBS 142.35</strain>
    </source>
</reference>
<dbReference type="EMBL" id="JAEPRB010000093">
    <property type="protein sequence ID" value="KAG2222053.1"/>
    <property type="molecule type" value="Genomic_DNA"/>
</dbReference>
<dbReference type="PANTHER" id="PTHR12940:SF0">
    <property type="entry name" value="SPLICING FACTOR ESS-2 HOMOLOG"/>
    <property type="match status" value="1"/>
</dbReference>
<sequence>MTTPVVLDEDTYTEALSSIIERDFFPHLAKVKAQQNYLQAQQSGTLADLERATKTLHRLQTPNNRSSATPIKGSTTISTNNDSSASNISQSVPLNYYNPEESELADRVNLDLSLDQFQSLYTSEDNSSFTEILDRTNAKRREKYKWLLDKEKAPMLTHEEKKMIEHATTPATWKYTAKNALMYIPNGTGESLLNEADSRAPAKAINYTNTQFKVPELPTLRRPNTTDQAVTTTPWQNLSGVGDDGESVYSDANSDYRGYRLVDSTPTLTPSRIGTPLMTWGDIEGTPLLITSGSETPGPQFSLPKESRREQLGKKLSEKASRAHRKRVSENVLRGTPRRSNRGLQTPAAQHLLRQSHNTPRSSSGFGDALRSSYGGNTPRTPRMGTSSRTPGATPTPLFRAGVTPVSKFQSPVPKE</sequence>
<proteinExistence type="inferred from homology"/>
<dbReference type="InterPro" id="IPR019148">
    <property type="entry name" value="Nuclear_protein_DGCR14_ESS-2"/>
</dbReference>
<evidence type="ECO:0000256" key="3">
    <source>
        <dbReference type="ARBA" id="ARBA00023242"/>
    </source>
</evidence>
<feature type="compositionally biased region" description="Polar residues" evidence="4">
    <location>
        <begin position="289"/>
        <end position="299"/>
    </location>
</feature>
<feature type="region of interest" description="Disordered" evidence="4">
    <location>
        <begin position="60"/>
        <end position="93"/>
    </location>
</feature>
<feature type="compositionally biased region" description="Basic and acidic residues" evidence="4">
    <location>
        <begin position="305"/>
        <end position="321"/>
    </location>
</feature>
<keyword evidence="3" id="KW-0539">Nucleus</keyword>
<dbReference type="Pfam" id="PF09751">
    <property type="entry name" value="Es2"/>
    <property type="match status" value="1"/>
</dbReference>
<organism evidence="5 6">
    <name type="scientific">Circinella minor</name>
    <dbReference type="NCBI Taxonomy" id="1195481"/>
    <lineage>
        <taxon>Eukaryota</taxon>
        <taxon>Fungi</taxon>
        <taxon>Fungi incertae sedis</taxon>
        <taxon>Mucoromycota</taxon>
        <taxon>Mucoromycotina</taxon>
        <taxon>Mucoromycetes</taxon>
        <taxon>Mucorales</taxon>
        <taxon>Lichtheimiaceae</taxon>
        <taxon>Circinella</taxon>
    </lineage>
</organism>
<gene>
    <name evidence="5" type="ORF">INT45_003698</name>
</gene>